<dbReference type="GO" id="GO:0016747">
    <property type="term" value="F:acyltransferase activity, transferring groups other than amino-acyl groups"/>
    <property type="evidence" value="ECO:0007669"/>
    <property type="project" value="InterPro"/>
</dbReference>
<dbReference type="SUPFAM" id="SSF55729">
    <property type="entry name" value="Acyl-CoA N-acyltransferases (Nat)"/>
    <property type="match status" value="1"/>
</dbReference>
<protein>
    <submittedName>
        <fullName evidence="2">Acetyltransferase (GNAT) family protein</fullName>
    </submittedName>
</protein>
<feature type="domain" description="N-acetyltransferase" evidence="1">
    <location>
        <begin position="16"/>
        <end position="167"/>
    </location>
</feature>
<dbReference type="EMBL" id="FNSV01000008">
    <property type="protein sequence ID" value="SED97624.1"/>
    <property type="molecule type" value="Genomic_DNA"/>
</dbReference>
<keyword evidence="3" id="KW-1185">Reference proteome</keyword>
<keyword evidence="2" id="KW-0808">Transferase</keyword>
<accession>A0A1H5F2X2</accession>
<evidence type="ECO:0000259" key="1">
    <source>
        <dbReference type="PROSITE" id="PS51186"/>
    </source>
</evidence>
<dbReference type="OrthoDB" id="4186627at2"/>
<evidence type="ECO:0000313" key="2">
    <source>
        <dbReference type="EMBL" id="SED97624.1"/>
    </source>
</evidence>
<reference evidence="3" key="1">
    <citation type="submission" date="2016-10" db="EMBL/GenBank/DDBJ databases">
        <authorList>
            <person name="Varghese N."/>
            <person name="Submissions S."/>
        </authorList>
    </citation>
    <scope>NUCLEOTIDE SEQUENCE [LARGE SCALE GENOMIC DNA]</scope>
    <source>
        <strain evidence="3">DSM 44498</strain>
    </source>
</reference>
<dbReference type="Proteomes" id="UP000183561">
    <property type="component" value="Unassembled WGS sequence"/>
</dbReference>
<sequence>MIEPPGRCAKLPRMSCTVRPVKTSDLDELEDLLGAAGWETSAAQIESGLDTYDVYVALDTKDRIIGMLEGRFDSLYEDDYAPCVLTYPQAWISLMTVDKFSRHKGVGRALLRRFAQDARTVHEREYLSLAVEQGEDDSGRIAFFSRCGFRTIHLEPGVYHVMGAPLSEVAVEHPPVSPL</sequence>
<dbReference type="Pfam" id="PF00583">
    <property type="entry name" value="Acetyltransf_1"/>
    <property type="match status" value="1"/>
</dbReference>
<dbReference type="CDD" id="cd04301">
    <property type="entry name" value="NAT_SF"/>
    <property type="match status" value="1"/>
</dbReference>
<evidence type="ECO:0000313" key="3">
    <source>
        <dbReference type="Proteomes" id="UP000183561"/>
    </source>
</evidence>
<gene>
    <name evidence="2" type="ORF">SAMN04490239_9477</name>
</gene>
<organism evidence="2 3">
    <name type="scientific">Rhodococcus koreensis</name>
    <dbReference type="NCBI Taxonomy" id="99653"/>
    <lineage>
        <taxon>Bacteria</taxon>
        <taxon>Bacillati</taxon>
        <taxon>Actinomycetota</taxon>
        <taxon>Actinomycetes</taxon>
        <taxon>Mycobacteriales</taxon>
        <taxon>Nocardiaceae</taxon>
        <taxon>Rhodococcus</taxon>
    </lineage>
</organism>
<dbReference type="Gene3D" id="3.40.630.30">
    <property type="match status" value="1"/>
</dbReference>
<dbReference type="InterPro" id="IPR000182">
    <property type="entry name" value="GNAT_dom"/>
</dbReference>
<dbReference type="InterPro" id="IPR016181">
    <property type="entry name" value="Acyl_CoA_acyltransferase"/>
</dbReference>
<name>A0A1H5F2X2_9NOCA</name>
<dbReference type="AlphaFoldDB" id="A0A1H5F2X2"/>
<proteinExistence type="predicted"/>
<dbReference type="PROSITE" id="PS51186">
    <property type="entry name" value="GNAT"/>
    <property type="match status" value="1"/>
</dbReference>